<evidence type="ECO:0000256" key="11">
    <source>
        <dbReference type="ARBA" id="ARBA00022918"/>
    </source>
</evidence>
<keyword evidence="2" id="KW-0808">Transferase</keyword>
<keyword evidence="4" id="KW-0540">Nuclease</keyword>
<dbReference type="SUPFAM" id="SSF53098">
    <property type="entry name" value="Ribonuclease H-like"/>
    <property type="match status" value="1"/>
</dbReference>
<dbReference type="Pfam" id="PF17917">
    <property type="entry name" value="RT_RNaseH"/>
    <property type="match status" value="1"/>
</dbReference>
<dbReference type="Gene3D" id="3.30.420.10">
    <property type="entry name" value="Ribonuclease H-like superfamily/Ribonuclease H"/>
    <property type="match status" value="1"/>
</dbReference>
<dbReference type="FunFam" id="3.10.20.370:FF:000001">
    <property type="entry name" value="Retrovirus-related Pol polyprotein from transposon 17.6-like protein"/>
    <property type="match status" value="1"/>
</dbReference>
<organism evidence="18 19">
    <name type="scientific">Paspalum notatum var. saurae</name>
    <dbReference type="NCBI Taxonomy" id="547442"/>
    <lineage>
        <taxon>Eukaryota</taxon>
        <taxon>Viridiplantae</taxon>
        <taxon>Streptophyta</taxon>
        <taxon>Embryophyta</taxon>
        <taxon>Tracheophyta</taxon>
        <taxon>Spermatophyta</taxon>
        <taxon>Magnoliopsida</taxon>
        <taxon>Liliopsida</taxon>
        <taxon>Poales</taxon>
        <taxon>Poaceae</taxon>
        <taxon>PACMAD clade</taxon>
        <taxon>Panicoideae</taxon>
        <taxon>Andropogonodae</taxon>
        <taxon>Paspaleae</taxon>
        <taxon>Paspalinae</taxon>
        <taxon>Paspalum</taxon>
    </lineage>
</organism>
<evidence type="ECO:0008006" key="20">
    <source>
        <dbReference type="Google" id="ProtNLM"/>
    </source>
</evidence>
<evidence type="ECO:0000256" key="5">
    <source>
        <dbReference type="ARBA" id="ARBA00022723"/>
    </source>
</evidence>
<dbReference type="GO" id="GO:0003887">
    <property type="term" value="F:DNA-directed DNA polymerase activity"/>
    <property type="evidence" value="ECO:0007669"/>
    <property type="project" value="UniProtKB-KW"/>
</dbReference>
<keyword evidence="6" id="KW-0064">Aspartyl protease</keyword>
<keyword evidence="11" id="KW-0695">RNA-directed DNA polymerase</keyword>
<keyword evidence="10" id="KW-0229">DNA integration</keyword>
<keyword evidence="12" id="KW-0239">DNA-directed DNA polymerase</keyword>
<name>A0AAQ3UE84_PASNO</name>
<dbReference type="Pfam" id="PF00078">
    <property type="entry name" value="RVT_1"/>
    <property type="match status" value="1"/>
</dbReference>
<keyword evidence="7" id="KW-0255">Endonuclease</keyword>
<dbReference type="InterPro" id="IPR041588">
    <property type="entry name" value="Integrase_H2C2"/>
</dbReference>
<dbReference type="PANTHER" id="PTHR37984:SF5">
    <property type="entry name" value="PROTEIN NYNRIN-LIKE"/>
    <property type="match status" value="1"/>
</dbReference>
<evidence type="ECO:0000256" key="9">
    <source>
        <dbReference type="ARBA" id="ARBA00022842"/>
    </source>
</evidence>
<feature type="region of interest" description="Disordered" evidence="15">
    <location>
        <begin position="390"/>
        <end position="416"/>
    </location>
</feature>
<dbReference type="InterPro" id="IPR036397">
    <property type="entry name" value="RNaseH_sf"/>
</dbReference>
<dbReference type="GO" id="GO:0006508">
    <property type="term" value="P:proteolysis"/>
    <property type="evidence" value="ECO:0007669"/>
    <property type="project" value="UniProtKB-KW"/>
</dbReference>
<evidence type="ECO:0000256" key="8">
    <source>
        <dbReference type="ARBA" id="ARBA00022801"/>
    </source>
</evidence>
<dbReference type="InterPro" id="IPR050951">
    <property type="entry name" value="Retrovirus_Pol_polyprotein"/>
</dbReference>
<dbReference type="Pfam" id="PF17921">
    <property type="entry name" value="Integrase_H2C2"/>
    <property type="match status" value="1"/>
</dbReference>
<dbReference type="FunFam" id="3.30.70.270:FF:000020">
    <property type="entry name" value="Transposon Tf2-6 polyprotein-like Protein"/>
    <property type="match status" value="1"/>
</dbReference>
<evidence type="ECO:0000313" key="18">
    <source>
        <dbReference type="EMBL" id="WVZ90181.1"/>
    </source>
</evidence>
<accession>A0AAQ3UE84</accession>
<dbReference type="GO" id="GO:0006310">
    <property type="term" value="P:DNA recombination"/>
    <property type="evidence" value="ECO:0007669"/>
    <property type="project" value="UniProtKB-KW"/>
</dbReference>
<dbReference type="Gene3D" id="1.10.340.70">
    <property type="match status" value="1"/>
</dbReference>
<evidence type="ECO:0000256" key="4">
    <source>
        <dbReference type="ARBA" id="ARBA00022722"/>
    </source>
</evidence>
<dbReference type="InterPro" id="IPR000477">
    <property type="entry name" value="RT_dom"/>
</dbReference>
<feature type="region of interest" description="Disordered" evidence="15">
    <location>
        <begin position="1"/>
        <end position="70"/>
    </location>
</feature>
<dbReference type="Pfam" id="PF24626">
    <property type="entry name" value="SH3_Tf2-1"/>
    <property type="match status" value="1"/>
</dbReference>
<evidence type="ECO:0000256" key="7">
    <source>
        <dbReference type="ARBA" id="ARBA00022759"/>
    </source>
</evidence>
<feature type="domain" description="Reverse transcriptase" evidence="16">
    <location>
        <begin position="516"/>
        <end position="695"/>
    </location>
</feature>
<dbReference type="PROSITE" id="PS50878">
    <property type="entry name" value="RT_POL"/>
    <property type="match status" value="1"/>
</dbReference>
<keyword evidence="5" id="KW-0479">Metal-binding</keyword>
<evidence type="ECO:0000256" key="13">
    <source>
        <dbReference type="ARBA" id="ARBA00023125"/>
    </source>
</evidence>
<dbReference type="GO" id="GO:0003964">
    <property type="term" value="F:RNA-directed DNA polymerase activity"/>
    <property type="evidence" value="ECO:0007669"/>
    <property type="project" value="UniProtKB-KW"/>
</dbReference>
<feature type="region of interest" description="Disordered" evidence="15">
    <location>
        <begin position="100"/>
        <end position="121"/>
    </location>
</feature>
<dbReference type="InterPro" id="IPR012337">
    <property type="entry name" value="RNaseH-like_sf"/>
</dbReference>
<keyword evidence="3" id="KW-0548">Nucleotidyltransferase</keyword>
<evidence type="ECO:0000259" key="17">
    <source>
        <dbReference type="PROSITE" id="PS50994"/>
    </source>
</evidence>
<protein>
    <recommendedName>
        <fullName evidence="20">Reverse transcriptase</fullName>
    </recommendedName>
</protein>
<keyword evidence="14" id="KW-0233">DNA recombination</keyword>
<dbReference type="GO" id="GO:0004190">
    <property type="term" value="F:aspartic-type endopeptidase activity"/>
    <property type="evidence" value="ECO:0007669"/>
    <property type="project" value="UniProtKB-KW"/>
</dbReference>
<dbReference type="InterPro" id="IPR005162">
    <property type="entry name" value="Retrotrans_gag_dom"/>
</dbReference>
<feature type="domain" description="Integrase catalytic" evidence="17">
    <location>
        <begin position="1060"/>
        <end position="1223"/>
    </location>
</feature>
<dbReference type="Gene3D" id="3.30.70.270">
    <property type="match status" value="2"/>
</dbReference>
<keyword evidence="8" id="KW-0378">Hydrolase</keyword>
<feature type="region of interest" description="Disordered" evidence="15">
    <location>
        <begin position="340"/>
        <end position="363"/>
    </location>
</feature>
<dbReference type="EMBL" id="CP144752">
    <property type="protein sequence ID" value="WVZ90181.1"/>
    <property type="molecule type" value="Genomic_DNA"/>
</dbReference>
<evidence type="ECO:0000256" key="14">
    <source>
        <dbReference type="ARBA" id="ARBA00023172"/>
    </source>
</evidence>
<dbReference type="Gene3D" id="3.10.10.10">
    <property type="entry name" value="HIV Type 1 Reverse Transcriptase, subunit A, domain 1"/>
    <property type="match status" value="1"/>
</dbReference>
<dbReference type="PANTHER" id="PTHR37984">
    <property type="entry name" value="PROTEIN CBG26694"/>
    <property type="match status" value="1"/>
</dbReference>
<dbReference type="Proteomes" id="UP001341281">
    <property type="component" value="Chromosome 08"/>
</dbReference>
<gene>
    <name evidence="18" type="ORF">U9M48_036508</name>
</gene>
<keyword evidence="13" id="KW-0238">DNA-binding</keyword>
<evidence type="ECO:0000256" key="1">
    <source>
        <dbReference type="ARBA" id="ARBA00022670"/>
    </source>
</evidence>
<feature type="compositionally biased region" description="Basic residues" evidence="15">
    <location>
        <begin position="390"/>
        <end position="406"/>
    </location>
</feature>
<evidence type="ECO:0000313" key="19">
    <source>
        <dbReference type="Proteomes" id="UP001341281"/>
    </source>
</evidence>
<dbReference type="InterPro" id="IPR041373">
    <property type="entry name" value="RT_RNaseH"/>
</dbReference>
<evidence type="ECO:0000256" key="15">
    <source>
        <dbReference type="SAM" id="MobiDB-lite"/>
    </source>
</evidence>
<evidence type="ECO:0000256" key="12">
    <source>
        <dbReference type="ARBA" id="ARBA00022932"/>
    </source>
</evidence>
<feature type="compositionally biased region" description="Pro residues" evidence="15">
    <location>
        <begin position="49"/>
        <end position="67"/>
    </location>
</feature>
<sequence length="1417" mass="163858">MPLRRSDRLMAMGGVKRDNTPPQERRRRHRGSGSGETDGRPVPQLENPAPEPEINLPPPPEPQPPNLHIPSLDQLIANQNQMIANQNQFIQAMADLLQAQKNQNPPPNPVQNDHTQDPHPESLTKKIEGFIKLKAPTFDYTDDPLEAEDWLREIEKKLDLTTCTDEECVALAVHQLKGSASAWWDSFCETHDDPASITWEEFTVAFREFFVPKELMMLKAAEFRNLKQGTMKVEEYVNLFLKMMRYAPDDTRTDEKKQYWFLQGLHPEIRVLLTAGVYRSLRHMMNKAISVGKEVLDYNGGESSKRKRTDHMSLPETFQRPWYDLSDSDDDLDYNAEVQGPIRQRQSYQPLGEDSWEEPPSPIPTPDDLTFTCYVCGSLNHEAELCPYKERKKRKRKRHAKAHTHRRSDQCTQGRAPQLAIQGQLNHVTAEDTTNVPDVVLATHQLHSLVTKTIDEVPVVCEYPDVFSDKLPGLPPDRAVEFAIDLVPGTAPIAKAPYRMSGKEYDELKRQLDELLEKGLIRCSVSPWGAPVLFVKKKDGSMRLCIDYHELNAVTLKSKCLLPRIDDLLDQLKGAKYFSKIDLRSGYHQIKIREEDIPKTTFVTRYGHHEFIVVPSGLTNAPAYFMNMMNLIFKEELDQFVVIFTDDILIYSKTREQHEKHLRVVPEKLRKNQLFGKFSKSEFLLEKVALLGHVFTAEGVLVDPNKIEAVSNWKTPRNVTEIRSFLGLAKYYRRFIENFSKIAKPMTDLLKDKVLFEWNDKCEKSFRCLKDKLTTTPVLTLPDLQKDFVVYCDASRQGLGCVLMQDNHVVSYASRQLRAHEENYPTHDLELAAVVHELKIWRHYLLGNKCNIYTDHKSLKYIFTQSELNMRQRRWLELIKDYELEIHYHPGKANVVADALSRKSYCNLLTGEELSAELCAELEQLRLDFVTNEQLNELRVRCTLEDHIRQAQKHCPSIAELKVGMEKGLLLDFRIDDQGTIWLKERLCVPLDEGIRESILTEAHCTKYSIHPGSTKMYQDLKKLFWWRRMKRDIAAFVAQCDTCNRIKAKKQRSAGLLKPLDIPMWKWEKITMDFIVGLPRTPKGNDSIWVIVDRLTKSAHFIPVKATHNSPRLAELYIQSVLRLHGVPSSIISDRGPQFTARFWKSLHEALGTKLDYSTAYHPQTNGQTERVNQLSEDLLRACVLTYGPNWEDSLPYAEFSYNNSYQASIEMSPFQALYVQNSLDVGKAGERQFFGPAMFEEAAENVAKVRENLRIAQSRQKSYADKRRCELAFEAGEFVYLKLSPLRGTKRYHMRGKLAPRYVGPYRIKKKIGELAYELELPEHLSSVHPVFHVSQLRKCFRLPDTQISPEAVDLQDNLEYLEYLVQILDRAEKGTRRTRIPVCKVLWSNHSEREAIWEKESELREKYPHLFEDE</sequence>
<dbReference type="CDD" id="cd09274">
    <property type="entry name" value="RNase_HI_RT_Ty3"/>
    <property type="match status" value="1"/>
</dbReference>
<dbReference type="CDD" id="cd01647">
    <property type="entry name" value="RT_LTR"/>
    <property type="match status" value="1"/>
</dbReference>
<dbReference type="InterPro" id="IPR001584">
    <property type="entry name" value="Integrase_cat-core"/>
</dbReference>
<keyword evidence="1" id="KW-0645">Protease</keyword>
<dbReference type="GO" id="GO:0003677">
    <property type="term" value="F:DNA binding"/>
    <property type="evidence" value="ECO:0007669"/>
    <property type="project" value="UniProtKB-KW"/>
</dbReference>
<dbReference type="GO" id="GO:0046872">
    <property type="term" value="F:metal ion binding"/>
    <property type="evidence" value="ECO:0007669"/>
    <property type="project" value="UniProtKB-KW"/>
</dbReference>
<evidence type="ECO:0000256" key="6">
    <source>
        <dbReference type="ARBA" id="ARBA00022750"/>
    </source>
</evidence>
<reference evidence="18 19" key="1">
    <citation type="submission" date="2024-02" db="EMBL/GenBank/DDBJ databases">
        <title>High-quality chromosome-scale genome assembly of Pensacola bahiagrass (Paspalum notatum Flugge var. saurae).</title>
        <authorList>
            <person name="Vega J.M."/>
            <person name="Podio M."/>
            <person name="Orjuela J."/>
            <person name="Siena L.A."/>
            <person name="Pessino S.C."/>
            <person name="Combes M.C."/>
            <person name="Mariac C."/>
            <person name="Albertini E."/>
            <person name="Pupilli F."/>
            <person name="Ortiz J.P.A."/>
            <person name="Leblanc O."/>
        </authorList>
    </citation>
    <scope>NUCLEOTIDE SEQUENCE [LARGE SCALE GENOMIC DNA]</scope>
    <source>
        <strain evidence="18">R1</strain>
        <tissue evidence="18">Leaf</tissue>
    </source>
</reference>
<keyword evidence="9" id="KW-0460">Magnesium</keyword>
<dbReference type="SUPFAM" id="SSF56672">
    <property type="entry name" value="DNA/RNA polymerases"/>
    <property type="match status" value="1"/>
</dbReference>
<evidence type="ECO:0000256" key="2">
    <source>
        <dbReference type="ARBA" id="ARBA00022679"/>
    </source>
</evidence>
<dbReference type="GO" id="GO:0004519">
    <property type="term" value="F:endonuclease activity"/>
    <property type="evidence" value="ECO:0007669"/>
    <property type="project" value="UniProtKB-KW"/>
</dbReference>
<evidence type="ECO:0000256" key="3">
    <source>
        <dbReference type="ARBA" id="ARBA00022695"/>
    </source>
</evidence>
<dbReference type="InterPro" id="IPR043128">
    <property type="entry name" value="Rev_trsase/Diguanyl_cyclase"/>
</dbReference>
<dbReference type="InterPro" id="IPR056924">
    <property type="entry name" value="SH3_Tf2-1"/>
</dbReference>
<dbReference type="PROSITE" id="PS50994">
    <property type="entry name" value="INTEGRASE"/>
    <property type="match status" value="1"/>
</dbReference>
<dbReference type="InterPro" id="IPR043502">
    <property type="entry name" value="DNA/RNA_pol_sf"/>
</dbReference>
<dbReference type="Pfam" id="PF03732">
    <property type="entry name" value="Retrotrans_gag"/>
    <property type="match status" value="1"/>
</dbReference>
<proteinExistence type="predicted"/>
<evidence type="ECO:0000256" key="10">
    <source>
        <dbReference type="ARBA" id="ARBA00022908"/>
    </source>
</evidence>
<dbReference type="GO" id="GO:0015074">
    <property type="term" value="P:DNA integration"/>
    <property type="evidence" value="ECO:0007669"/>
    <property type="project" value="UniProtKB-KW"/>
</dbReference>
<keyword evidence="19" id="KW-1185">Reference proteome</keyword>
<evidence type="ECO:0000259" key="16">
    <source>
        <dbReference type="PROSITE" id="PS50878"/>
    </source>
</evidence>